<feature type="region of interest" description="Disordered" evidence="1">
    <location>
        <begin position="474"/>
        <end position="498"/>
    </location>
</feature>
<feature type="compositionally biased region" description="Polar residues" evidence="1">
    <location>
        <begin position="417"/>
        <end position="431"/>
    </location>
</feature>
<dbReference type="GeneID" id="36595326"/>
<name>A0A2J6SWB9_9HELO</name>
<feature type="region of interest" description="Disordered" evidence="1">
    <location>
        <begin position="102"/>
        <end position="160"/>
    </location>
</feature>
<accession>A0A2J6SWB9</accession>
<evidence type="ECO:0000313" key="2">
    <source>
        <dbReference type="EMBL" id="PMD55075.1"/>
    </source>
</evidence>
<dbReference type="EMBL" id="KZ613856">
    <property type="protein sequence ID" value="PMD55075.1"/>
    <property type="molecule type" value="Genomic_DNA"/>
</dbReference>
<dbReference type="RefSeq" id="XP_024731979.1">
    <property type="nucleotide sequence ID" value="XM_024887250.1"/>
</dbReference>
<feature type="compositionally biased region" description="Basic and acidic residues" evidence="1">
    <location>
        <begin position="435"/>
        <end position="449"/>
    </location>
</feature>
<dbReference type="InterPro" id="IPR052973">
    <property type="entry name" value="Fungal_sec-metab_reg_TF"/>
</dbReference>
<organism evidence="2 3">
    <name type="scientific">Hyaloscypha bicolor E</name>
    <dbReference type="NCBI Taxonomy" id="1095630"/>
    <lineage>
        <taxon>Eukaryota</taxon>
        <taxon>Fungi</taxon>
        <taxon>Dikarya</taxon>
        <taxon>Ascomycota</taxon>
        <taxon>Pezizomycotina</taxon>
        <taxon>Leotiomycetes</taxon>
        <taxon>Helotiales</taxon>
        <taxon>Hyaloscyphaceae</taxon>
        <taxon>Hyaloscypha</taxon>
        <taxon>Hyaloscypha bicolor</taxon>
    </lineage>
</organism>
<feature type="compositionally biased region" description="Basic and acidic residues" evidence="1">
    <location>
        <begin position="113"/>
        <end position="127"/>
    </location>
</feature>
<feature type="compositionally biased region" description="Polar residues" evidence="1">
    <location>
        <begin position="131"/>
        <end position="148"/>
    </location>
</feature>
<proteinExistence type="predicted"/>
<evidence type="ECO:0000313" key="3">
    <source>
        <dbReference type="Proteomes" id="UP000235371"/>
    </source>
</evidence>
<feature type="compositionally biased region" description="Basic and acidic residues" evidence="1">
    <location>
        <begin position="593"/>
        <end position="603"/>
    </location>
</feature>
<feature type="region of interest" description="Disordered" evidence="1">
    <location>
        <begin position="580"/>
        <end position="603"/>
    </location>
</feature>
<evidence type="ECO:0000256" key="1">
    <source>
        <dbReference type="SAM" id="MobiDB-lite"/>
    </source>
</evidence>
<sequence length="1091" mass="122322">MFHKMLAPHSTAKRKTCADGALDTFDFNVGVFDYPIPPHKRARVVDQHHYSAKEWSWSSANPSFPCLPPTSFPDYLNTVEGHVDDERTRGFFPTAIAGTAFGVMPAKRRRPRQSSDEENCRMSDLEGPHSAQVSSSRSNKNNHGTSSRRLPFPGENPPRLAATWRKTTSSRGAENTFMVGMQGPPNYATASPPNFSSGIMTDGVESRNGLNITDNGSTSVLEFNVFEEQQNVDSFLNDWVNLDDFLNFEPDSGNSGNCNVFESHPQFDSWPEGAVDGFGCISDNTQNPFSFQIPANDFGEDPLLGDLFSPSILLDPVRAAGDIQGSRTPGSEVGGSVERERIDIETEETQCKRVSVSSNSSMRYEAAKFSRPEINHYSNMGPPLQTLPYADDPDVLESSLLVVPPEVMDGSPLTCEPQRSQNRVSTPSISWPESYVDKRGKKTHDNTSVESKLDLRKPAYASRALQSVEAMEAGPNSWTLPTEPVEQGSEISSGSCSNGLRIDGPDWTKGIPGLKRLNEDRFNQHLSLRMHDRPEISAERKPHAVPHFSTKVSNLNNGRTAFVVVEDTNETQPEVQEFLARANQPSKPRKGRRSSDSPSRKVETTWEHTILPKTHFIEAGKETLPRDTSQKLGRRTRPLKTDTRAKAKEMRKIRSCLRCKVAKIACTPGEICNPCLKVQSSMLPGKICVRAHLKDYLNLFLPERAVRPFQQASIDQVMENHISGFGSNEYEVCLSSGPSYPPIPVTVQAFRTKDPRFSMLKRFVPDGRGRAPVLVEFYSPPLGITDFTQDLEGKLGNHIQLIVEGERNEGEVLYDNTSRLIWEVHEAVRLYQHANQSNQLLRKALKLYAMQFFMTKTIVLLPGESDAVLEHLRSPSELNLQRPNMRIISIQIKHVMYSLIRNTYSEVLEELEENLRPKDFASWAPSFCCILILCMCAEMVQITTDYRVVCALDDMSKSQDGRDKNGNTASRDDSFDVCHKLDDLFIASAESSFHVMYKSARLKDSTKREHGFNPIRDGLSSVRKAKLGLDVEEFVGRILDVVTKYKNELKQEATIPSLNRSPDILEVLKNHSIFRKHNSGRLVSRFLQSML</sequence>
<dbReference type="AlphaFoldDB" id="A0A2J6SWB9"/>
<dbReference type="Proteomes" id="UP000235371">
    <property type="component" value="Unassembled WGS sequence"/>
</dbReference>
<reference evidence="2 3" key="1">
    <citation type="submission" date="2016-04" db="EMBL/GenBank/DDBJ databases">
        <title>A degradative enzymes factory behind the ericoid mycorrhizal symbiosis.</title>
        <authorList>
            <consortium name="DOE Joint Genome Institute"/>
            <person name="Martino E."/>
            <person name="Morin E."/>
            <person name="Grelet G."/>
            <person name="Kuo A."/>
            <person name="Kohler A."/>
            <person name="Daghino S."/>
            <person name="Barry K."/>
            <person name="Choi C."/>
            <person name="Cichocki N."/>
            <person name="Clum A."/>
            <person name="Copeland A."/>
            <person name="Hainaut M."/>
            <person name="Haridas S."/>
            <person name="Labutti K."/>
            <person name="Lindquist E."/>
            <person name="Lipzen A."/>
            <person name="Khouja H.-R."/>
            <person name="Murat C."/>
            <person name="Ohm R."/>
            <person name="Olson A."/>
            <person name="Spatafora J."/>
            <person name="Veneault-Fourrey C."/>
            <person name="Henrissat B."/>
            <person name="Grigoriev I."/>
            <person name="Martin F."/>
            <person name="Perotto S."/>
        </authorList>
    </citation>
    <scope>NUCLEOTIDE SEQUENCE [LARGE SCALE GENOMIC DNA]</scope>
    <source>
        <strain evidence="2 3">E</strain>
    </source>
</reference>
<dbReference type="PANTHER" id="PTHR35392:SF5">
    <property type="entry name" value="ZN(2)-C6 FUNGAL-TYPE DOMAIN-CONTAINING PROTEIN"/>
    <property type="match status" value="1"/>
</dbReference>
<feature type="region of interest" description="Disordered" evidence="1">
    <location>
        <begin position="412"/>
        <end position="449"/>
    </location>
</feature>
<protein>
    <submittedName>
        <fullName evidence="2">Uncharacterized protein</fullName>
    </submittedName>
</protein>
<keyword evidence="3" id="KW-1185">Reference proteome</keyword>
<dbReference type="OrthoDB" id="4226666at2759"/>
<dbReference type="InParanoid" id="A0A2J6SWB9"/>
<gene>
    <name evidence="2" type="ORF">K444DRAFT_666975</name>
</gene>
<dbReference type="PANTHER" id="PTHR35392">
    <property type="entry name" value="ZN(II)2CYS6 TRANSCRIPTION FACTOR (EUROFUNG)-RELATED-RELATED"/>
    <property type="match status" value="1"/>
</dbReference>
<feature type="compositionally biased region" description="Polar residues" evidence="1">
    <location>
        <begin position="489"/>
        <end position="498"/>
    </location>
</feature>